<reference evidence="2" key="1">
    <citation type="submission" date="2020-11" db="EMBL/GenBank/DDBJ databases">
        <authorList>
            <person name="Tran Van P."/>
        </authorList>
    </citation>
    <scope>NUCLEOTIDE SEQUENCE</scope>
</reference>
<dbReference type="AlphaFoldDB" id="A0A7R9CIM0"/>
<evidence type="ECO:0000256" key="1">
    <source>
        <dbReference type="SAM" id="MobiDB-lite"/>
    </source>
</evidence>
<feature type="region of interest" description="Disordered" evidence="1">
    <location>
        <begin position="221"/>
        <end position="251"/>
    </location>
</feature>
<organism evidence="2">
    <name type="scientific">Timema poppense</name>
    <name type="common">Walking stick</name>
    <dbReference type="NCBI Taxonomy" id="170557"/>
    <lineage>
        <taxon>Eukaryota</taxon>
        <taxon>Metazoa</taxon>
        <taxon>Ecdysozoa</taxon>
        <taxon>Arthropoda</taxon>
        <taxon>Hexapoda</taxon>
        <taxon>Insecta</taxon>
        <taxon>Pterygota</taxon>
        <taxon>Neoptera</taxon>
        <taxon>Polyneoptera</taxon>
        <taxon>Phasmatodea</taxon>
        <taxon>Timematodea</taxon>
        <taxon>Timematoidea</taxon>
        <taxon>Timematidae</taxon>
        <taxon>Timema</taxon>
    </lineage>
</organism>
<proteinExistence type="predicted"/>
<accession>A0A7R9CIM0</accession>
<protein>
    <submittedName>
        <fullName evidence="2">Uncharacterized protein</fullName>
    </submittedName>
</protein>
<gene>
    <name evidence="2" type="ORF">TPSB3V08_LOCUS463</name>
</gene>
<name>A0A7R9CIM0_TIMPO</name>
<evidence type="ECO:0000313" key="2">
    <source>
        <dbReference type="EMBL" id="CAD7396032.1"/>
    </source>
</evidence>
<sequence>MPENCVRTDIDKGKVVSRCCNLGIKVISLQFKDIHHGNHLNAAVTRPMSGDHTSEHNFIAAGISNLCNLPTKKEYMFTGFTHSSSKVNPVKPTLAAISDKGTALGTTSATVYCLVGSPYTQMFSTTGQVFISASTLPRDTYSPSCNFTKSFLRSTRRNIQALTVEHGSQGTGLRESVAWDEFHTETHFDELYHQATIHSARVSAKITMFIPGSCPRILSPRPKLAASSSTSSNVFQGETRKKKVAQGQIRL</sequence>
<feature type="compositionally biased region" description="Polar residues" evidence="1">
    <location>
        <begin position="226"/>
        <end position="236"/>
    </location>
</feature>
<dbReference type="EMBL" id="OD000143">
    <property type="protein sequence ID" value="CAD7396032.1"/>
    <property type="molecule type" value="Genomic_DNA"/>
</dbReference>